<name>Q5BCF6_EMENI</name>
<reference evidence="2" key="1">
    <citation type="journal article" date="2005" name="Nature">
        <title>Sequencing of Aspergillus nidulans and comparative analysis with A. fumigatus and A. oryzae.</title>
        <authorList>
            <person name="Galagan J.E."/>
            <person name="Calvo S.E."/>
            <person name="Cuomo C."/>
            <person name="Ma L.J."/>
            <person name="Wortman J.R."/>
            <person name="Batzoglou S."/>
            <person name="Lee S.I."/>
            <person name="Basturkmen M."/>
            <person name="Spevak C.C."/>
            <person name="Clutterbuck J."/>
            <person name="Kapitonov V."/>
            <person name="Jurka J."/>
            <person name="Scazzocchio C."/>
            <person name="Farman M."/>
            <person name="Butler J."/>
            <person name="Purcell S."/>
            <person name="Harris S."/>
            <person name="Braus G.H."/>
            <person name="Draht O."/>
            <person name="Busch S."/>
            <person name="D'Enfert C."/>
            <person name="Bouchier C."/>
            <person name="Goldman G.H."/>
            <person name="Bell-Pedersen D."/>
            <person name="Griffiths-Jones S."/>
            <person name="Doonan J.H."/>
            <person name="Yu J."/>
            <person name="Vienken K."/>
            <person name="Pain A."/>
            <person name="Freitag M."/>
            <person name="Selker E.U."/>
            <person name="Archer D.B."/>
            <person name="Penalva M.A."/>
            <person name="Oakley B.R."/>
            <person name="Momany M."/>
            <person name="Tanaka T."/>
            <person name="Kumagai T."/>
            <person name="Asai K."/>
            <person name="Machida M."/>
            <person name="Nierman W.C."/>
            <person name="Denning D.W."/>
            <person name="Caddick M."/>
            <person name="Hynes M."/>
            <person name="Paoletti M."/>
            <person name="Fischer R."/>
            <person name="Miller B."/>
            <person name="Dyer P."/>
            <person name="Sachs M.S."/>
            <person name="Osmani S.A."/>
            <person name="Birren B.W."/>
        </authorList>
    </citation>
    <scope>NUCLEOTIDE SEQUENCE [LARGE SCALE GENOMIC DNA]</scope>
    <source>
        <strain evidence="2">FGSC A4 / ATCC 38163 / CBS 112.46 / NRRL 194 / M139</strain>
    </source>
</reference>
<proteinExistence type="predicted"/>
<organism evidence="1 2">
    <name type="scientific">Emericella nidulans (strain FGSC A4 / ATCC 38163 / CBS 112.46 / NRRL 194 / M139)</name>
    <name type="common">Aspergillus nidulans</name>
    <dbReference type="NCBI Taxonomy" id="227321"/>
    <lineage>
        <taxon>Eukaryota</taxon>
        <taxon>Fungi</taxon>
        <taxon>Dikarya</taxon>
        <taxon>Ascomycota</taxon>
        <taxon>Pezizomycotina</taxon>
        <taxon>Eurotiomycetes</taxon>
        <taxon>Eurotiomycetidae</taxon>
        <taxon>Eurotiales</taxon>
        <taxon>Aspergillaceae</taxon>
        <taxon>Aspergillus</taxon>
        <taxon>Aspergillus subgen. Nidulantes</taxon>
    </lineage>
</organism>
<gene>
    <name evidence="1" type="ORF">ANIA_01774</name>
</gene>
<dbReference type="GeneID" id="2874760"/>
<dbReference type="HOGENOM" id="CLU_1525127_0_0_1"/>
<dbReference type="InParanoid" id="Q5BCF6"/>
<evidence type="ECO:0000313" key="1">
    <source>
        <dbReference type="EMBL" id="CBF85536.1"/>
    </source>
</evidence>
<dbReference type="RefSeq" id="XP_659378.1">
    <property type="nucleotide sequence ID" value="XM_654286.1"/>
</dbReference>
<dbReference type="AlphaFoldDB" id="Q5BCF6"/>
<protein>
    <submittedName>
        <fullName evidence="1">Uncharacterized protein</fullName>
    </submittedName>
</protein>
<accession>Q5BCF6</accession>
<dbReference type="EMBL" id="BN001307">
    <property type="protein sequence ID" value="CBF85536.1"/>
    <property type="molecule type" value="Genomic_DNA"/>
</dbReference>
<reference evidence="2" key="2">
    <citation type="journal article" date="2009" name="Fungal Genet. Biol.">
        <title>The 2008 update of the Aspergillus nidulans genome annotation: a community effort.</title>
        <authorList>
            <person name="Wortman J.R."/>
            <person name="Gilsenan J.M."/>
            <person name="Joardar V."/>
            <person name="Deegan J."/>
            <person name="Clutterbuck J."/>
            <person name="Andersen M.R."/>
            <person name="Archer D."/>
            <person name="Bencina M."/>
            <person name="Braus G."/>
            <person name="Coutinho P."/>
            <person name="von Dohren H."/>
            <person name="Doonan J."/>
            <person name="Driessen A.J."/>
            <person name="Durek P."/>
            <person name="Espeso E."/>
            <person name="Fekete E."/>
            <person name="Flipphi M."/>
            <person name="Estrada C.G."/>
            <person name="Geysens S."/>
            <person name="Goldman G."/>
            <person name="de Groot P.W."/>
            <person name="Hansen K."/>
            <person name="Harris S.D."/>
            <person name="Heinekamp T."/>
            <person name="Helmstaedt K."/>
            <person name="Henrissat B."/>
            <person name="Hofmann G."/>
            <person name="Homan T."/>
            <person name="Horio T."/>
            <person name="Horiuchi H."/>
            <person name="James S."/>
            <person name="Jones M."/>
            <person name="Karaffa L."/>
            <person name="Karanyi Z."/>
            <person name="Kato M."/>
            <person name="Keller N."/>
            <person name="Kelly D.E."/>
            <person name="Kiel J.A."/>
            <person name="Kim J.M."/>
            <person name="van der Klei I.J."/>
            <person name="Klis F.M."/>
            <person name="Kovalchuk A."/>
            <person name="Krasevec N."/>
            <person name="Kubicek C.P."/>
            <person name="Liu B."/>
            <person name="Maccabe A."/>
            <person name="Meyer V."/>
            <person name="Mirabito P."/>
            <person name="Miskei M."/>
            <person name="Mos M."/>
            <person name="Mullins J."/>
            <person name="Nelson D.R."/>
            <person name="Nielsen J."/>
            <person name="Oakley B.R."/>
            <person name="Osmani S.A."/>
            <person name="Pakula T."/>
            <person name="Paszewski A."/>
            <person name="Paulsen I."/>
            <person name="Pilsyk S."/>
            <person name="Pocsi I."/>
            <person name="Punt P.J."/>
            <person name="Ram A.F."/>
            <person name="Ren Q."/>
            <person name="Robellet X."/>
            <person name="Robson G."/>
            <person name="Seiboth B."/>
            <person name="van Solingen P."/>
            <person name="Specht T."/>
            <person name="Sun J."/>
            <person name="Taheri-Talesh N."/>
            <person name="Takeshita N."/>
            <person name="Ussery D."/>
            <person name="vanKuyk P.A."/>
            <person name="Visser H."/>
            <person name="van de Vondervoort P.J."/>
            <person name="de Vries R.P."/>
            <person name="Walton J."/>
            <person name="Xiang X."/>
            <person name="Xiong Y."/>
            <person name="Zeng A.P."/>
            <person name="Brandt B.W."/>
            <person name="Cornell M.J."/>
            <person name="van den Hondel C.A."/>
            <person name="Visser J."/>
            <person name="Oliver S.G."/>
            <person name="Turner G."/>
        </authorList>
    </citation>
    <scope>GENOME REANNOTATION</scope>
    <source>
        <strain evidence="2">FGSC A4 / ATCC 38163 / CBS 112.46 / NRRL 194 / M139</strain>
    </source>
</reference>
<dbReference type="Proteomes" id="UP000000560">
    <property type="component" value="Chromosome VII"/>
</dbReference>
<dbReference type="VEuPathDB" id="FungiDB:AN1774"/>
<dbReference type="KEGG" id="ani:ANIA_01774"/>
<evidence type="ECO:0000313" key="2">
    <source>
        <dbReference type="Proteomes" id="UP000000560"/>
    </source>
</evidence>
<sequence length="176" mass="20484">MSISSLSSISNTQFNPSSIPAFLVPGPFARKILLQIHTWTVHNNPHKPPHHWTISLIPLRDLANPTTCWKLYHIFDTPSGYEVIDEFEPLYSASFLGPELHSRYDVCLIDVKYMFILDAFLKEILGQREFRWVELLAAYLVMEKWVGEREARVLRKELKVGQYEPAGKKRGRNMER</sequence>
<keyword evidence="2" id="KW-1185">Reference proteome</keyword>
<accession>C8VPD1</accession>